<evidence type="ECO:0000313" key="2">
    <source>
        <dbReference type="Proteomes" id="UP000277293"/>
    </source>
</evidence>
<name>A0ABM6Z7R7_9STRE</name>
<reference evidence="2" key="1">
    <citation type="submission" date="2018-09" db="EMBL/GenBank/DDBJ databases">
        <title>Complete genome sequence of Streptococcus sp. KCOM 2890 (=JS71).</title>
        <authorList>
            <person name="Kook J.-K."/>
            <person name="Park S.-N."/>
            <person name="Lim Y.K."/>
        </authorList>
    </citation>
    <scope>NUCLEOTIDE SEQUENCE [LARGE SCALE GENOMIC DNA]</scope>
    <source>
        <strain evidence="2">JS71</strain>
    </source>
</reference>
<evidence type="ECO:0000313" key="1">
    <source>
        <dbReference type="EMBL" id="AYF93335.1"/>
    </source>
</evidence>
<gene>
    <name evidence="1" type="ORF">D7D50_01185</name>
</gene>
<organism evidence="1 2">
    <name type="scientific">Streptococcus koreensis</name>
    <dbReference type="NCBI Taxonomy" id="2382163"/>
    <lineage>
        <taxon>Bacteria</taxon>
        <taxon>Bacillati</taxon>
        <taxon>Bacillota</taxon>
        <taxon>Bacilli</taxon>
        <taxon>Lactobacillales</taxon>
        <taxon>Streptococcaceae</taxon>
        <taxon>Streptococcus</taxon>
    </lineage>
</organism>
<proteinExistence type="predicted"/>
<protein>
    <submittedName>
        <fullName evidence="1">Uncharacterized protein</fullName>
    </submittedName>
</protein>
<dbReference type="Proteomes" id="UP000277293">
    <property type="component" value="Chromosome"/>
</dbReference>
<dbReference type="RefSeq" id="WP_120701257.1">
    <property type="nucleotide sequence ID" value="NZ_CP032620.1"/>
</dbReference>
<keyword evidence="2" id="KW-1185">Reference proteome</keyword>
<accession>A0ABM6Z7R7</accession>
<dbReference type="EMBL" id="CP032620">
    <property type="protein sequence ID" value="AYF93335.1"/>
    <property type="molecule type" value="Genomic_DNA"/>
</dbReference>
<sequence>MSNNKDMKEGLHKLCDSFFQSEDEEKVAKELKDNLEKFFKVIKDKYGKDLHLNDGANEFLKEFSPWHQRVGIDLIDKFVNTIYDFDSNKDFSWLDILDTDKQWKKPGNEDIKKEIKDQRKHVNMRYQIPTHFHGDIDNAVIFHCMENPRGYLGDWEDNQIDEEFAGASLEEFYIKSAIKREEKSETIKDIIKERYQLTESEQKKDFKEKITEIIYNCKKSPLAIELDRMFKNFKDSDYKTYGFVKDSSDLKDYYYFKNYYKELLIGNDKNLELFIKQENKDKALERAEKICNVEIYPFSCKNPKLGDDGIGKKILLNSDLSRLGAYIVLRRIYKYLEEKNDKSQKPVFIFRKYDRAWEKLFKSIFKEAKKEKNNYGFQNQNTLKNLEKLFFYRQTRTEGGGITSGNVISIKNYKIYKDIFKTLKQTAFKEISDVLRRGDIDKNSSGKSGD</sequence>